<evidence type="ECO:0000259" key="1">
    <source>
        <dbReference type="Pfam" id="PF08818"/>
    </source>
</evidence>
<proteinExistence type="predicted"/>
<dbReference type="InterPro" id="IPR014922">
    <property type="entry name" value="YdhG-like"/>
</dbReference>
<dbReference type="Gene3D" id="3.90.1150.200">
    <property type="match status" value="1"/>
</dbReference>
<dbReference type="Pfam" id="PF08818">
    <property type="entry name" value="DUF1801"/>
    <property type="match status" value="1"/>
</dbReference>
<reference evidence="2" key="1">
    <citation type="submission" date="2018-06" db="EMBL/GenBank/DDBJ databases">
        <authorList>
            <person name="Zhirakovskaya E."/>
        </authorList>
    </citation>
    <scope>NUCLEOTIDE SEQUENCE</scope>
</reference>
<dbReference type="AlphaFoldDB" id="A0A3B0TJJ0"/>
<organism evidence="2">
    <name type="scientific">hydrothermal vent metagenome</name>
    <dbReference type="NCBI Taxonomy" id="652676"/>
    <lineage>
        <taxon>unclassified sequences</taxon>
        <taxon>metagenomes</taxon>
        <taxon>ecological metagenomes</taxon>
    </lineage>
</organism>
<dbReference type="EMBL" id="UOEL01000103">
    <property type="protein sequence ID" value="VAW13477.1"/>
    <property type="molecule type" value="Genomic_DNA"/>
</dbReference>
<name>A0A3B0TJJ0_9ZZZZ</name>
<accession>A0A3B0TJJ0</accession>
<feature type="domain" description="YdhG-like" evidence="1">
    <location>
        <begin position="6"/>
        <end position="86"/>
    </location>
</feature>
<dbReference type="SUPFAM" id="SSF159888">
    <property type="entry name" value="YdhG-like"/>
    <property type="match status" value="1"/>
</dbReference>
<protein>
    <recommendedName>
        <fullName evidence="1">YdhG-like domain-containing protein</fullName>
    </recommendedName>
</protein>
<evidence type="ECO:0000313" key="2">
    <source>
        <dbReference type="EMBL" id="VAW13477.1"/>
    </source>
</evidence>
<dbReference type="Pfam" id="PF13376">
    <property type="entry name" value="OmdA"/>
    <property type="match status" value="1"/>
</dbReference>
<gene>
    <name evidence="2" type="ORF">MNBD_BACTEROID03-1681</name>
</gene>
<sequence length="173" mass="20162">MANKTEALETHKWSVPVYTIDNKNVFWISRFNNHFGVGFFNGIFLKDPLKILVNVQEEKTQAMRHLKFKTMAEVDEKIVFAYMKESLENQKKGMVLAPKKKKTVKTSVPQLLKDALGQNMTANKAFKNLSPYKQREYSEYILTAKQEKTKRTRLEKILPMISIGKGLNDKYRK</sequence>